<dbReference type="AlphaFoldDB" id="A0A519BFL7"/>
<proteinExistence type="predicted"/>
<gene>
    <name evidence="1" type="ORF">EVJ46_07680</name>
</gene>
<comment type="caution">
    <text evidence="1">The sequence shown here is derived from an EMBL/GenBank/DDBJ whole genome shotgun (WGS) entry which is preliminary data.</text>
</comment>
<sequence>MKLLKIKNFIIVKNFLYSKSSVSEIFKDPDLLFIVIKEESCVIDSLINPNAEYFVCGRNIVLNKKKFPVLLQVIRLNNDDNLIYLSHTFAGKNSDITLIKNFNDQKLGAIIMIDNNFKSLLIKFEISSSQKIRGYLKILSDSKLFQNARDIGTGLEYDELKPAVDVIFSDKQKIFHSLLNNDNCDDL</sequence>
<protein>
    <submittedName>
        <fullName evidence="1">Uncharacterized protein</fullName>
    </submittedName>
</protein>
<reference evidence="1 2" key="1">
    <citation type="journal article" date="2019" name="ISME J.">
        <title>Insights into ecological role of a new deltaproteobacterial order Candidatus Acidulodesulfobacterales by metagenomics and metatranscriptomics.</title>
        <authorList>
            <person name="Tan S."/>
            <person name="Liu J."/>
            <person name="Fang Y."/>
            <person name="Hedlund B.P."/>
            <person name="Lian Z.H."/>
            <person name="Huang L.Y."/>
            <person name="Li J.T."/>
            <person name="Huang L.N."/>
            <person name="Li W.J."/>
            <person name="Jiang H.C."/>
            <person name="Dong H.L."/>
            <person name="Shu W.S."/>
        </authorList>
    </citation>
    <scope>NUCLEOTIDE SEQUENCE [LARGE SCALE GENOMIC DNA]</scope>
    <source>
        <strain evidence="1">AP2</strain>
    </source>
</reference>
<dbReference type="EMBL" id="SGBC01000003">
    <property type="protein sequence ID" value="RZD16062.1"/>
    <property type="molecule type" value="Genomic_DNA"/>
</dbReference>
<name>A0A519BFL7_ACIG2</name>
<accession>A0A519BFL7</accession>
<evidence type="ECO:0000313" key="1">
    <source>
        <dbReference type="EMBL" id="RZD16062.1"/>
    </source>
</evidence>
<evidence type="ECO:0000313" key="2">
    <source>
        <dbReference type="Proteomes" id="UP000316562"/>
    </source>
</evidence>
<organism evidence="1 2">
    <name type="scientific">Acididesulfobacter guangdongensis</name>
    <dbReference type="NCBI Taxonomy" id="2597225"/>
    <lineage>
        <taxon>Bacteria</taxon>
        <taxon>Deltaproteobacteria</taxon>
        <taxon>Candidatus Acidulodesulfobacterales</taxon>
        <taxon>Candidatus Acididesulfobacter</taxon>
    </lineage>
</organism>
<dbReference type="Proteomes" id="UP000316562">
    <property type="component" value="Unassembled WGS sequence"/>
</dbReference>